<feature type="binding site" evidence="8">
    <location>
        <position position="173"/>
    </location>
    <ligand>
        <name>Mg(2+)</name>
        <dbReference type="ChEBI" id="CHEBI:18420"/>
    </ligand>
</feature>
<proteinExistence type="inferred from homology"/>
<keyword evidence="3 8" id="KW-0479">Metal-binding</keyword>
<dbReference type="Pfam" id="PF01926">
    <property type="entry name" value="MMR_HSR1"/>
    <property type="match status" value="1"/>
</dbReference>
<dbReference type="NCBIfam" id="NF008955">
    <property type="entry name" value="PRK12297.1"/>
    <property type="match status" value="1"/>
</dbReference>
<dbReference type="InterPro" id="IPR045086">
    <property type="entry name" value="OBG_GTPase"/>
</dbReference>
<evidence type="ECO:0000259" key="10">
    <source>
        <dbReference type="PROSITE" id="PS51710"/>
    </source>
</evidence>
<organism evidence="12 13">
    <name type="scientific">Candidatus Aquirickettsiella gammari</name>
    <dbReference type="NCBI Taxonomy" id="2016198"/>
    <lineage>
        <taxon>Bacteria</taxon>
        <taxon>Pseudomonadati</taxon>
        <taxon>Pseudomonadota</taxon>
        <taxon>Gammaproteobacteria</taxon>
        <taxon>Legionellales</taxon>
        <taxon>Coxiellaceae</taxon>
        <taxon>Candidatus Aquirickettsiella</taxon>
    </lineage>
</organism>
<dbReference type="InterPro" id="IPR031167">
    <property type="entry name" value="G_OBG"/>
</dbReference>
<comment type="caution">
    <text evidence="12">The sequence shown here is derived from an EMBL/GenBank/DDBJ whole genome shotgun (WGS) entry which is preliminary data.</text>
</comment>
<dbReference type="InterPro" id="IPR006073">
    <property type="entry name" value="GTP-bd"/>
</dbReference>
<feature type="binding site" evidence="8">
    <location>
        <begin position="191"/>
        <end position="195"/>
    </location>
    <ligand>
        <name>GTP</name>
        <dbReference type="ChEBI" id="CHEBI:37565"/>
    </ligand>
</feature>
<dbReference type="PANTHER" id="PTHR11702">
    <property type="entry name" value="DEVELOPMENTALLY REGULATED GTP-BINDING PROTEIN-RELATED"/>
    <property type="match status" value="1"/>
</dbReference>
<reference evidence="12 13" key="2">
    <citation type="journal article" date="2018" name="J. Invertebr. Pathol.">
        <title>'Candidatus Aquirickettsiella gammari' (Gammaproteobacteria: Legionellales: Coxiellaceae): A bacterial pathogen of the freshwater crustacean Gammarus fossarum (Malacostraca: Amphipoda).</title>
        <authorList>
            <person name="Bojko J."/>
            <person name="Dunn A.M."/>
            <person name="Stebbing P.D."/>
            <person name="van Aerle R."/>
            <person name="Bacela-Spychalska K."/>
            <person name="Bean T.P."/>
            <person name="Urrutia A."/>
            <person name="Stentiford G.D."/>
        </authorList>
    </citation>
    <scope>NUCLEOTIDE SEQUENCE [LARGE SCALE GENOMIC DNA]</scope>
    <source>
        <strain evidence="12">RA15029</strain>
    </source>
</reference>
<evidence type="ECO:0000256" key="6">
    <source>
        <dbReference type="ARBA" id="ARBA00022842"/>
    </source>
</evidence>
<dbReference type="PRINTS" id="PR00326">
    <property type="entry name" value="GTP1OBG"/>
</dbReference>
<dbReference type="NCBIfam" id="NF008956">
    <property type="entry name" value="PRK12299.1"/>
    <property type="match status" value="1"/>
</dbReference>
<dbReference type="SUPFAM" id="SSF82051">
    <property type="entry name" value="Obg GTP-binding protein N-terminal domain"/>
    <property type="match status" value="1"/>
</dbReference>
<comment type="subunit">
    <text evidence="8">Monomer.</text>
</comment>
<dbReference type="FunFam" id="2.70.210.12:FF:000001">
    <property type="entry name" value="GTPase Obg"/>
    <property type="match status" value="1"/>
</dbReference>
<evidence type="ECO:0000256" key="4">
    <source>
        <dbReference type="ARBA" id="ARBA00022741"/>
    </source>
</evidence>
<dbReference type="NCBIfam" id="TIGR02729">
    <property type="entry name" value="Obg_CgtA"/>
    <property type="match status" value="1"/>
</dbReference>
<dbReference type="InterPro" id="IPR014100">
    <property type="entry name" value="GTP-bd_Obg/CgtA"/>
</dbReference>
<dbReference type="Proteomes" id="UP000226429">
    <property type="component" value="Unassembled WGS sequence"/>
</dbReference>
<evidence type="ECO:0000313" key="13">
    <source>
        <dbReference type="Proteomes" id="UP000226429"/>
    </source>
</evidence>
<evidence type="ECO:0000256" key="2">
    <source>
        <dbReference type="ARBA" id="ARBA00022490"/>
    </source>
</evidence>
<keyword evidence="4 8" id="KW-0547">Nucleotide-binding</keyword>
<dbReference type="HAMAP" id="MF_01454">
    <property type="entry name" value="GTPase_Obg"/>
    <property type="match status" value="1"/>
</dbReference>
<feature type="domain" description="OBG-type G" evidence="10">
    <location>
        <begin position="160"/>
        <end position="333"/>
    </location>
</feature>
<dbReference type="Pfam" id="PF01018">
    <property type="entry name" value="GTP1_OBG"/>
    <property type="match status" value="1"/>
</dbReference>
<dbReference type="CDD" id="cd01898">
    <property type="entry name" value="Obg"/>
    <property type="match status" value="1"/>
</dbReference>
<dbReference type="SUPFAM" id="SSF52540">
    <property type="entry name" value="P-loop containing nucleoside triphosphate hydrolases"/>
    <property type="match status" value="1"/>
</dbReference>
<comment type="subcellular location">
    <subcellularLocation>
        <location evidence="8">Cytoplasm</location>
    </subcellularLocation>
</comment>
<dbReference type="InterPro" id="IPR027417">
    <property type="entry name" value="P-loop_NTPase"/>
</dbReference>
<gene>
    <name evidence="12" type="primary">cgtA</name>
    <name evidence="8" type="synonym">obg</name>
    <name evidence="12" type="ORF">CFE62_005995</name>
</gene>
<sequence>MKILDEVEILVEAGKGGAGCVSFRREKFIPLGGPDGGDGGDGGSVFLKASANLNTLIDFHYNRLYKAARGENGRGSDCAGKKGADLILEVPIGTEIFDADTQESIGDLTVVDKMQCVARGGWHGLGNARFKSSTNRSPRQFTPGHPGEARRLKLSLKLLADVGLVGLPNAGKSSLIRAVSAATPKVADYPFTTLQPHLGVVRLEAGCSFVIADIPGLISGAAEGAGLGMRFLKHLERTRLLLHVVDIQPLDGSDPLENIALIEDELTKYSPELAAKPRWLVLNKIDLLPAEQLTDYCQFIKTALPRQIPVFEISALQRVGTKALCYALGDFLQQIDQEMIE</sequence>
<feature type="binding site" evidence="8">
    <location>
        <begin position="314"/>
        <end position="316"/>
    </location>
    <ligand>
        <name>GTP</name>
        <dbReference type="ChEBI" id="CHEBI:37565"/>
    </ligand>
</feature>
<name>A0A370CGQ2_9COXI</name>
<evidence type="ECO:0000256" key="1">
    <source>
        <dbReference type="ARBA" id="ARBA00007699"/>
    </source>
</evidence>
<dbReference type="GO" id="GO:0000287">
    <property type="term" value="F:magnesium ion binding"/>
    <property type="evidence" value="ECO:0007669"/>
    <property type="project" value="InterPro"/>
</dbReference>
<feature type="binding site" evidence="8">
    <location>
        <begin position="166"/>
        <end position="173"/>
    </location>
    <ligand>
        <name>GTP</name>
        <dbReference type="ChEBI" id="CHEBI:37565"/>
    </ligand>
</feature>
<evidence type="ECO:0000256" key="7">
    <source>
        <dbReference type="ARBA" id="ARBA00023134"/>
    </source>
</evidence>
<protein>
    <recommendedName>
        <fullName evidence="8">GTPase Obg</fullName>
        <ecNumber evidence="8">3.6.5.-</ecNumber>
    </recommendedName>
    <alternativeName>
        <fullName evidence="8">GTP-binding protein Obg</fullName>
    </alternativeName>
</protein>
<keyword evidence="7 8" id="KW-0342">GTP-binding</keyword>
<dbReference type="GO" id="GO:0043022">
    <property type="term" value="F:ribosome binding"/>
    <property type="evidence" value="ECO:0007669"/>
    <property type="project" value="UniProtKB-ARBA"/>
</dbReference>
<dbReference type="GO" id="GO:0042254">
    <property type="term" value="P:ribosome biogenesis"/>
    <property type="evidence" value="ECO:0007669"/>
    <property type="project" value="UniProtKB-UniRule"/>
</dbReference>
<dbReference type="PROSITE" id="PS51710">
    <property type="entry name" value="G_OBG"/>
    <property type="match status" value="1"/>
</dbReference>
<feature type="domain" description="Obg" evidence="11">
    <location>
        <begin position="1"/>
        <end position="159"/>
    </location>
</feature>
<dbReference type="Gene3D" id="2.70.210.12">
    <property type="entry name" value="GTP1/OBG domain"/>
    <property type="match status" value="1"/>
</dbReference>
<evidence type="ECO:0000313" key="12">
    <source>
        <dbReference type="EMBL" id="RDH40033.1"/>
    </source>
</evidence>
<dbReference type="InterPro" id="IPR036726">
    <property type="entry name" value="GTP1_OBG_dom_sf"/>
</dbReference>
<keyword evidence="13" id="KW-1185">Reference proteome</keyword>
<evidence type="ECO:0000256" key="8">
    <source>
        <dbReference type="HAMAP-Rule" id="MF_01454"/>
    </source>
</evidence>
<evidence type="ECO:0000259" key="11">
    <source>
        <dbReference type="PROSITE" id="PS51883"/>
    </source>
</evidence>
<keyword evidence="2 8" id="KW-0963">Cytoplasm</keyword>
<comment type="function">
    <text evidence="8">An essential GTPase which binds GTP, GDP and possibly (p)ppGpp with moderate affinity, with high nucleotide exchange rates and a fairly low GTP hydrolysis rate. Plays a role in control of the cell cycle, stress response, ribosome biogenesis and in those bacteria that undergo differentiation, in morphogenesis control.</text>
</comment>
<evidence type="ECO:0000256" key="9">
    <source>
        <dbReference type="SAM" id="MobiDB-lite"/>
    </source>
</evidence>
<accession>A0A370CGQ2</accession>
<dbReference type="EMBL" id="NMOS02000019">
    <property type="protein sequence ID" value="RDH40033.1"/>
    <property type="molecule type" value="Genomic_DNA"/>
</dbReference>
<keyword evidence="5 8" id="KW-0378">Hydrolase</keyword>
<feature type="compositionally biased region" description="Polar residues" evidence="9">
    <location>
        <begin position="130"/>
        <end position="140"/>
    </location>
</feature>
<feature type="region of interest" description="Disordered" evidence="9">
    <location>
        <begin position="128"/>
        <end position="147"/>
    </location>
</feature>
<dbReference type="GO" id="GO:0005525">
    <property type="term" value="F:GTP binding"/>
    <property type="evidence" value="ECO:0007669"/>
    <property type="project" value="UniProtKB-UniRule"/>
</dbReference>
<dbReference type="PIRSF" id="PIRSF002401">
    <property type="entry name" value="GTP_bd_Obg/CgtA"/>
    <property type="match status" value="1"/>
</dbReference>
<evidence type="ECO:0000256" key="5">
    <source>
        <dbReference type="ARBA" id="ARBA00022801"/>
    </source>
</evidence>
<evidence type="ECO:0000256" key="3">
    <source>
        <dbReference type="ARBA" id="ARBA00022723"/>
    </source>
</evidence>
<dbReference type="GO" id="GO:0003924">
    <property type="term" value="F:GTPase activity"/>
    <property type="evidence" value="ECO:0007669"/>
    <property type="project" value="UniProtKB-UniRule"/>
</dbReference>
<dbReference type="GO" id="GO:0005737">
    <property type="term" value="C:cytoplasm"/>
    <property type="evidence" value="ECO:0007669"/>
    <property type="project" value="UniProtKB-SubCell"/>
</dbReference>
<feature type="binding site" evidence="8">
    <location>
        <begin position="283"/>
        <end position="286"/>
    </location>
    <ligand>
        <name>GTP</name>
        <dbReference type="ChEBI" id="CHEBI:37565"/>
    </ligand>
</feature>
<feature type="binding site" evidence="8">
    <location>
        <position position="193"/>
    </location>
    <ligand>
        <name>Mg(2+)</name>
        <dbReference type="ChEBI" id="CHEBI:18420"/>
    </ligand>
</feature>
<feature type="binding site" evidence="8">
    <location>
        <begin position="213"/>
        <end position="216"/>
    </location>
    <ligand>
        <name>GTP</name>
        <dbReference type="ChEBI" id="CHEBI:37565"/>
    </ligand>
</feature>
<dbReference type="PANTHER" id="PTHR11702:SF31">
    <property type="entry name" value="MITOCHONDRIAL RIBOSOME-ASSOCIATED GTPASE 2"/>
    <property type="match status" value="1"/>
</dbReference>
<dbReference type="PROSITE" id="PS51883">
    <property type="entry name" value="OBG"/>
    <property type="match status" value="1"/>
</dbReference>
<reference evidence="12 13" key="1">
    <citation type="journal article" date="2017" name="Int. J. Syst. Evol. Microbiol.">
        <title>Aquarickettsiella crustaci n. gen. n. sp. (Gammaproteobacteria: Legionellales: Coxiellaceae); a bacterial pathogen of the freshwater crustacean: Gammarus fossarum (Malacostraca: Amphipoda).</title>
        <authorList>
            <person name="Bojko J."/>
            <person name="Dunn A.M."/>
            <person name="Stebbing P.D."/>
            <person name="Van Aerle R."/>
            <person name="Bacela-Spychalska K."/>
            <person name="Bean T.P."/>
            <person name="Stentiford G.D."/>
        </authorList>
    </citation>
    <scope>NUCLEOTIDE SEQUENCE [LARGE SCALE GENOMIC DNA]</scope>
    <source>
        <strain evidence="12">RA15029</strain>
    </source>
</reference>
<dbReference type="EC" id="3.6.5.-" evidence="8"/>
<dbReference type="InterPro" id="IPR006169">
    <property type="entry name" value="GTP1_OBG_dom"/>
</dbReference>
<dbReference type="AlphaFoldDB" id="A0A370CGQ2"/>
<keyword evidence="6 8" id="KW-0460">Magnesium</keyword>
<dbReference type="Gene3D" id="3.40.50.300">
    <property type="entry name" value="P-loop containing nucleotide triphosphate hydrolases"/>
    <property type="match status" value="1"/>
</dbReference>
<comment type="similarity">
    <text evidence="1 8">Belongs to the TRAFAC class OBG-HflX-like GTPase superfamily. OBG GTPase family.</text>
</comment>
<comment type="cofactor">
    <cofactor evidence="8">
        <name>Mg(2+)</name>
        <dbReference type="ChEBI" id="CHEBI:18420"/>
    </cofactor>
</comment>